<dbReference type="InterPro" id="IPR030616">
    <property type="entry name" value="Aur-like"/>
</dbReference>
<keyword evidence="2" id="KW-0808">Transferase</keyword>
<evidence type="ECO:0000313" key="11">
    <source>
        <dbReference type="Proteomes" id="UP000279236"/>
    </source>
</evidence>
<keyword evidence="4" id="KW-0418">Kinase</keyword>
<evidence type="ECO:0000256" key="5">
    <source>
        <dbReference type="ARBA" id="ARBA00022840"/>
    </source>
</evidence>
<dbReference type="GeneID" id="39586568"/>
<dbReference type="Proteomes" id="UP000279236">
    <property type="component" value="Unassembled WGS sequence"/>
</dbReference>
<feature type="compositionally biased region" description="Basic and acidic residues" evidence="8">
    <location>
        <begin position="836"/>
        <end position="853"/>
    </location>
</feature>
<dbReference type="SUPFAM" id="SSF56112">
    <property type="entry name" value="Protein kinase-like (PK-like)"/>
    <property type="match status" value="1"/>
</dbReference>
<dbReference type="AlphaFoldDB" id="A0A427XJM2"/>
<proteinExistence type="predicted"/>
<feature type="compositionally biased region" description="Low complexity" evidence="8">
    <location>
        <begin position="1032"/>
        <end position="1052"/>
    </location>
</feature>
<dbReference type="EMBL" id="RSCE01000011">
    <property type="protein sequence ID" value="RSH79091.1"/>
    <property type="molecule type" value="Genomic_DNA"/>
</dbReference>
<feature type="compositionally biased region" description="Low complexity" evidence="8">
    <location>
        <begin position="815"/>
        <end position="830"/>
    </location>
</feature>
<evidence type="ECO:0000256" key="6">
    <source>
        <dbReference type="PIRSR" id="PIRSR630616-2"/>
    </source>
</evidence>
<keyword evidence="1" id="KW-0723">Serine/threonine-protein kinase</keyword>
<dbReference type="InterPro" id="IPR000719">
    <property type="entry name" value="Prot_kinase_dom"/>
</dbReference>
<feature type="compositionally biased region" description="Basic residues" evidence="8">
    <location>
        <begin position="893"/>
        <end position="906"/>
    </location>
</feature>
<dbReference type="SMART" id="SM00220">
    <property type="entry name" value="S_TKc"/>
    <property type="match status" value="1"/>
</dbReference>
<accession>A0A427XJM2</accession>
<protein>
    <recommendedName>
        <fullName evidence="9">Protein kinase domain-containing protein</fullName>
    </recommendedName>
</protein>
<keyword evidence="11" id="KW-1185">Reference proteome</keyword>
<evidence type="ECO:0000256" key="7">
    <source>
        <dbReference type="PROSITE-ProRule" id="PRU10141"/>
    </source>
</evidence>
<dbReference type="RefSeq" id="XP_028474238.1">
    <property type="nucleotide sequence ID" value="XM_028617775.1"/>
</dbReference>
<feature type="region of interest" description="Disordered" evidence="8">
    <location>
        <begin position="805"/>
        <end position="924"/>
    </location>
</feature>
<keyword evidence="5 6" id="KW-0067">ATP-binding</keyword>
<feature type="binding site" evidence="6 7">
    <location>
        <position position="347"/>
    </location>
    <ligand>
        <name>ATP</name>
        <dbReference type="ChEBI" id="CHEBI:30616"/>
    </ligand>
</feature>
<dbReference type="Gene3D" id="1.10.510.10">
    <property type="entry name" value="Transferase(Phosphotransferase) domain 1"/>
    <property type="match status" value="1"/>
</dbReference>
<dbReference type="FunFam" id="1.10.510.10:FF:000832">
    <property type="entry name" value="Serine/threonine protein kinase, variant"/>
    <property type="match status" value="1"/>
</dbReference>
<feature type="region of interest" description="Disordered" evidence="8">
    <location>
        <begin position="1"/>
        <end position="45"/>
    </location>
</feature>
<dbReference type="GO" id="GO:0005524">
    <property type="term" value="F:ATP binding"/>
    <property type="evidence" value="ECO:0007669"/>
    <property type="project" value="UniProtKB-UniRule"/>
</dbReference>
<evidence type="ECO:0000256" key="2">
    <source>
        <dbReference type="ARBA" id="ARBA00022679"/>
    </source>
</evidence>
<organism evidence="10 11">
    <name type="scientific">Apiotrichum porosum</name>
    <dbReference type="NCBI Taxonomy" id="105984"/>
    <lineage>
        <taxon>Eukaryota</taxon>
        <taxon>Fungi</taxon>
        <taxon>Dikarya</taxon>
        <taxon>Basidiomycota</taxon>
        <taxon>Agaricomycotina</taxon>
        <taxon>Tremellomycetes</taxon>
        <taxon>Trichosporonales</taxon>
        <taxon>Trichosporonaceae</taxon>
        <taxon>Apiotrichum</taxon>
    </lineage>
</organism>
<dbReference type="Pfam" id="PF00069">
    <property type="entry name" value="Pkinase"/>
    <property type="match status" value="2"/>
</dbReference>
<dbReference type="InterPro" id="IPR017441">
    <property type="entry name" value="Protein_kinase_ATP_BS"/>
</dbReference>
<evidence type="ECO:0000256" key="1">
    <source>
        <dbReference type="ARBA" id="ARBA00022527"/>
    </source>
</evidence>
<dbReference type="PROSITE" id="PS00108">
    <property type="entry name" value="PROTEIN_KINASE_ST"/>
    <property type="match status" value="1"/>
</dbReference>
<dbReference type="PROSITE" id="PS50011">
    <property type="entry name" value="PROTEIN_KINASE_DOM"/>
    <property type="match status" value="1"/>
</dbReference>
<name>A0A427XJM2_9TREE</name>
<feature type="compositionally biased region" description="Basic and acidic residues" evidence="8">
    <location>
        <begin position="1063"/>
        <end position="1084"/>
    </location>
</feature>
<dbReference type="InterPro" id="IPR008271">
    <property type="entry name" value="Ser/Thr_kinase_AS"/>
</dbReference>
<evidence type="ECO:0000259" key="9">
    <source>
        <dbReference type="PROSITE" id="PS50011"/>
    </source>
</evidence>
<evidence type="ECO:0000256" key="8">
    <source>
        <dbReference type="SAM" id="MobiDB-lite"/>
    </source>
</evidence>
<keyword evidence="3 6" id="KW-0547">Nucleotide-binding</keyword>
<gene>
    <name evidence="10" type="ORF">EHS24_002025</name>
</gene>
<dbReference type="STRING" id="105984.A0A427XJM2"/>
<comment type="caution">
    <text evidence="10">The sequence shown here is derived from an EMBL/GenBank/DDBJ whole genome shotgun (WGS) entry which is preliminary data.</text>
</comment>
<dbReference type="GO" id="GO:0004674">
    <property type="term" value="F:protein serine/threonine kinase activity"/>
    <property type="evidence" value="ECO:0007669"/>
    <property type="project" value="UniProtKB-KW"/>
</dbReference>
<sequence>MSGYDPPVTPAAMSPPRRHTDLDRSPSPRIGRLSTPNGGIPAFTRHQPFEMDDLASGPSRIAAPTNTVFGFSPQHGHSGLPGTSPVAPHMLLAKAGAARPVLSPQLSSPTTETHFFLHGTGTGEPGSPRMFTGSPRALMGELPRSRRNSAAIVSISLSSRSRSRTPRGSTSVLPARSGSGTPSKATTPKGGDPAPGSSLADAWAPGVDDMDDWQPAGGVLLDADESATGGDAFSFDDDYDNGRSWTAESEASRVADVLRPGMVFGEGLEFEGDVIEPAVGRVQVTGDTSDVGLPLRRDGSQVGASRAPNQQRRKKTYEVIRQLGSGSYAVVYLVRERGGRRREYALKCLSKHDLEEEQLETQLFEATIHLSLPIHTNIVTLHETLQTKHWLFLMLELCPGEDLFYWLERSRDASPPPVTTKLPAAIGYHDRERHGMDIMSSSRLSSSAIPFSSSQLFSNFPSSYTNSPNAFSPNGFSASSFSQSPASLLFAHHNNGQHVHGHHSPLGSHAATPPTPSLLSAFSANTLLTQRRLRLIAAMFSQMCEAVAVCHNAGISHRDIKPENFICCDSVELEAVAEVGDDNDDGTSKPDFGPQAKRKVIVKLTDFGLSTTEEESGDVECGSKPYMSYECRNNLGPTYRPPPADVWSLGIVLINMLFHRNPWKDPVDEDPNFDTFLLDPIAFLTTKFTGIGKEVATYLAEHVLCVDVEQRVSAHEFGQWIRSLPEMIGGRRAVHALKMARLEARGKSGAGGDKAVFTKSPVGQASFIKTSGFTSALTSTLTSTAPVPVPAAATDIASANYATPSLSSLPPPSELAHATLSSSQTTSLAHPAPTPDLERDEVRSATTVDDHPTPTDMSTLVSPEPTESGETDDTRNTDDGNEDTKDDDERSISTHKRRKRGARKGKAAQAAAAAAAAGAVSQEEREAFLAELVLASEGLARDLSKKKPFDATRAEDFPPLGSSPAQVNAARKSKWKDFLAMSKGNPQLEALARRVAERDNEAGGTWSAPAKLQQGVNPASRVHLVKHTATASSGFSSQLSSIAASESSASSSFVVGGPDEDDDWRRAARQREEDKKEKETEVKVKRPSSRRATEDSTSRSRQAALAAAAIAGGMEPMGSFGKPSPLGGRPVPINNRPAHPGRSPLAQTDKTNDRWAPPTSSVAMPLPPQSETPKPFHNHHNHHATPMAIKPLNDVSKPSPNGSAHHLPTASSGASLSTITGGSPIAALNALPPLASPTAELSPNKPKLKGQISSLAKMLGGLKTKGKD</sequence>
<dbReference type="InterPro" id="IPR011009">
    <property type="entry name" value="Kinase-like_dom_sf"/>
</dbReference>
<dbReference type="Gene3D" id="3.30.200.20">
    <property type="entry name" value="Phosphorylase Kinase, domain 1"/>
    <property type="match status" value="1"/>
</dbReference>
<feature type="compositionally biased region" description="Low complexity" evidence="8">
    <location>
        <begin position="1226"/>
        <end position="1239"/>
    </location>
</feature>
<feature type="compositionally biased region" description="Polar residues" evidence="8">
    <location>
        <begin position="1209"/>
        <end position="1221"/>
    </location>
</feature>
<feature type="region of interest" description="Disordered" evidence="8">
    <location>
        <begin position="286"/>
        <end position="313"/>
    </location>
</feature>
<evidence type="ECO:0000256" key="4">
    <source>
        <dbReference type="ARBA" id="ARBA00022777"/>
    </source>
</evidence>
<feature type="domain" description="Protein kinase" evidence="9">
    <location>
        <begin position="317"/>
        <end position="727"/>
    </location>
</feature>
<dbReference type="PANTHER" id="PTHR24350">
    <property type="entry name" value="SERINE/THREONINE-PROTEIN KINASE IAL-RELATED"/>
    <property type="match status" value="1"/>
</dbReference>
<dbReference type="OrthoDB" id="541276at2759"/>
<feature type="region of interest" description="Disordered" evidence="8">
    <location>
        <begin position="1032"/>
        <end position="1268"/>
    </location>
</feature>
<evidence type="ECO:0000313" key="10">
    <source>
        <dbReference type="EMBL" id="RSH79091.1"/>
    </source>
</evidence>
<reference evidence="10 11" key="1">
    <citation type="submission" date="2018-11" db="EMBL/GenBank/DDBJ databases">
        <title>Genome sequence of Apiotrichum porosum DSM 27194.</title>
        <authorList>
            <person name="Aliyu H."/>
            <person name="Gorte O."/>
            <person name="Ochsenreither K."/>
        </authorList>
    </citation>
    <scope>NUCLEOTIDE SEQUENCE [LARGE SCALE GENOMIC DNA]</scope>
    <source>
        <strain evidence="10 11">DSM 27194</strain>
    </source>
</reference>
<feature type="region of interest" description="Disordered" evidence="8">
    <location>
        <begin position="154"/>
        <end position="227"/>
    </location>
</feature>
<dbReference type="PROSITE" id="PS00107">
    <property type="entry name" value="PROTEIN_KINASE_ATP"/>
    <property type="match status" value="1"/>
</dbReference>
<feature type="compositionally biased region" description="Low complexity" evidence="8">
    <location>
        <begin position="154"/>
        <end position="172"/>
    </location>
</feature>
<feature type="compositionally biased region" description="Low complexity" evidence="8">
    <location>
        <begin position="907"/>
        <end position="919"/>
    </location>
</feature>
<evidence type="ECO:0000256" key="3">
    <source>
        <dbReference type="ARBA" id="ARBA00022741"/>
    </source>
</evidence>